<proteinExistence type="predicted"/>
<comment type="caution">
    <text evidence="1">The sequence shown here is derived from an EMBL/GenBank/DDBJ whole genome shotgun (WGS) entry which is preliminary data.</text>
</comment>
<protein>
    <submittedName>
        <fullName evidence="1">Uncharacterized protein</fullName>
    </submittedName>
</protein>
<evidence type="ECO:0000313" key="1">
    <source>
        <dbReference type="EMBL" id="KAF2099046.1"/>
    </source>
</evidence>
<evidence type="ECO:0000313" key="2">
    <source>
        <dbReference type="Proteomes" id="UP000799772"/>
    </source>
</evidence>
<name>A0A9P4IJ07_9PEZI</name>
<reference evidence="1" key="1">
    <citation type="journal article" date="2020" name="Stud. Mycol.">
        <title>101 Dothideomycetes genomes: a test case for predicting lifestyles and emergence of pathogens.</title>
        <authorList>
            <person name="Haridas S."/>
            <person name="Albert R."/>
            <person name="Binder M."/>
            <person name="Bloem J."/>
            <person name="Labutti K."/>
            <person name="Salamov A."/>
            <person name="Andreopoulos B."/>
            <person name="Baker S."/>
            <person name="Barry K."/>
            <person name="Bills G."/>
            <person name="Bluhm B."/>
            <person name="Cannon C."/>
            <person name="Castanera R."/>
            <person name="Culley D."/>
            <person name="Daum C."/>
            <person name="Ezra D."/>
            <person name="Gonzalez J."/>
            <person name="Henrissat B."/>
            <person name="Kuo A."/>
            <person name="Liang C."/>
            <person name="Lipzen A."/>
            <person name="Lutzoni F."/>
            <person name="Magnuson J."/>
            <person name="Mondo S."/>
            <person name="Nolan M."/>
            <person name="Ohm R."/>
            <person name="Pangilinan J."/>
            <person name="Park H.-J."/>
            <person name="Ramirez L."/>
            <person name="Alfaro M."/>
            <person name="Sun H."/>
            <person name="Tritt A."/>
            <person name="Yoshinaga Y."/>
            <person name="Zwiers L.-H."/>
            <person name="Turgeon B."/>
            <person name="Goodwin S."/>
            <person name="Spatafora J."/>
            <person name="Crous P."/>
            <person name="Grigoriev I."/>
        </authorList>
    </citation>
    <scope>NUCLEOTIDE SEQUENCE</scope>
    <source>
        <strain evidence="1">CBS 133067</strain>
    </source>
</reference>
<gene>
    <name evidence="1" type="ORF">NA57DRAFT_56676</name>
</gene>
<accession>A0A9P4IJ07</accession>
<dbReference type="EMBL" id="ML978126">
    <property type="protein sequence ID" value="KAF2099046.1"/>
    <property type="molecule type" value="Genomic_DNA"/>
</dbReference>
<keyword evidence="2" id="KW-1185">Reference proteome</keyword>
<dbReference type="AlphaFoldDB" id="A0A9P4IJ07"/>
<organism evidence="1 2">
    <name type="scientific">Rhizodiscina lignyota</name>
    <dbReference type="NCBI Taxonomy" id="1504668"/>
    <lineage>
        <taxon>Eukaryota</taxon>
        <taxon>Fungi</taxon>
        <taxon>Dikarya</taxon>
        <taxon>Ascomycota</taxon>
        <taxon>Pezizomycotina</taxon>
        <taxon>Dothideomycetes</taxon>
        <taxon>Pleosporomycetidae</taxon>
        <taxon>Aulographales</taxon>
        <taxon>Rhizodiscinaceae</taxon>
        <taxon>Rhizodiscina</taxon>
    </lineage>
</organism>
<sequence length="378" mass="42443">MSHLNKDLPSGTKRSYATFAAERASGRADLLIPTNHRISISPPTTTSALWTTALSGKSIPNEIVFEILKQHIYSVDFQTPWPERKNHWAILALNKWFYNVGLDEIFNKAIYSLGPKAPEDWTLHQTGGLFPLCEPYAWTHIRNLHITIDAHWAIGNDQIGDFATFTPVVVAPVVVGPPGNRETEVVFIDDLMEQEIQPQRKSDRERDRWYSPAWALTKLRQAGYLSLKNLTIDFLPPFASVSGNARPNPDHFVTANNTWGGTAMPNSLSLSRVMLERVRLLQVHYLAYTQGDILTLASYPDIQASYAGMCKQLMEVSSFEGLQKLTVTGFPPSTARMLERAAMVTMPQEDWGDDEGFVLPQVLRSEIGYLESKGRRGV</sequence>
<dbReference type="Proteomes" id="UP000799772">
    <property type="component" value="Unassembled WGS sequence"/>
</dbReference>